<dbReference type="SUPFAM" id="SSF55874">
    <property type="entry name" value="ATPase domain of HSP90 chaperone/DNA topoisomerase II/histidine kinase"/>
    <property type="match status" value="1"/>
</dbReference>
<dbReference type="InterPro" id="IPR003661">
    <property type="entry name" value="HisK_dim/P_dom"/>
</dbReference>
<dbReference type="InterPro" id="IPR004358">
    <property type="entry name" value="Sig_transdc_His_kin-like_C"/>
</dbReference>
<keyword evidence="4" id="KW-0808">Transferase</keyword>
<keyword evidence="7" id="KW-1133">Transmembrane helix</keyword>
<comment type="catalytic activity">
    <reaction evidence="1">
        <text>ATP + protein L-histidine = ADP + protein N-phospho-L-histidine.</text>
        <dbReference type="EC" id="2.7.13.3"/>
    </reaction>
</comment>
<reference evidence="9 10" key="1">
    <citation type="submission" date="2023-03" db="EMBL/GenBank/DDBJ databases">
        <title>Description of Hydrogenimonas sp. ISO32.</title>
        <authorList>
            <person name="Mino S."/>
            <person name="Fukazawa S."/>
            <person name="Sawabe T."/>
        </authorList>
    </citation>
    <scope>NUCLEOTIDE SEQUENCE [LARGE SCALE GENOMIC DNA]</scope>
    <source>
        <strain evidence="9 10">ISO32</strain>
    </source>
</reference>
<feature type="transmembrane region" description="Helical" evidence="7">
    <location>
        <begin position="12"/>
        <end position="31"/>
    </location>
</feature>
<dbReference type="SUPFAM" id="SSF47384">
    <property type="entry name" value="Homodimeric domain of signal transducing histidine kinase"/>
    <property type="match status" value="1"/>
</dbReference>
<keyword evidence="5" id="KW-0418">Kinase</keyword>
<dbReference type="RefSeq" id="WP_286337809.1">
    <property type="nucleotide sequence ID" value="NZ_AP027370.1"/>
</dbReference>
<proteinExistence type="predicted"/>
<evidence type="ECO:0000313" key="10">
    <source>
        <dbReference type="Proteomes" id="UP001321445"/>
    </source>
</evidence>
<dbReference type="InterPro" id="IPR003594">
    <property type="entry name" value="HATPase_dom"/>
</dbReference>
<evidence type="ECO:0000256" key="1">
    <source>
        <dbReference type="ARBA" id="ARBA00000085"/>
    </source>
</evidence>
<organism evidence="9 10">
    <name type="scientific">Hydrogenimonas cancrithermarum</name>
    <dbReference type="NCBI Taxonomy" id="2993563"/>
    <lineage>
        <taxon>Bacteria</taxon>
        <taxon>Pseudomonadati</taxon>
        <taxon>Campylobacterota</taxon>
        <taxon>Epsilonproteobacteria</taxon>
        <taxon>Campylobacterales</taxon>
        <taxon>Hydrogenimonadaceae</taxon>
        <taxon>Hydrogenimonas</taxon>
    </lineage>
</organism>
<name>A0ABM8FLN5_9BACT</name>
<feature type="transmembrane region" description="Helical" evidence="7">
    <location>
        <begin position="139"/>
        <end position="162"/>
    </location>
</feature>
<dbReference type="InterPro" id="IPR050351">
    <property type="entry name" value="BphY/WalK/GraS-like"/>
</dbReference>
<feature type="domain" description="Histidine kinase" evidence="8">
    <location>
        <begin position="182"/>
        <end position="383"/>
    </location>
</feature>
<keyword evidence="7" id="KW-0812">Transmembrane</keyword>
<evidence type="ECO:0000256" key="6">
    <source>
        <dbReference type="ARBA" id="ARBA00023012"/>
    </source>
</evidence>
<evidence type="ECO:0000256" key="5">
    <source>
        <dbReference type="ARBA" id="ARBA00022777"/>
    </source>
</evidence>
<evidence type="ECO:0000256" key="7">
    <source>
        <dbReference type="SAM" id="Phobius"/>
    </source>
</evidence>
<keyword evidence="6" id="KW-0902">Two-component regulatory system</keyword>
<evidence type="ECO:0000259" key="8">
    <source>
        <dbReference type="PROSITE" id="PS50109"/>
    </source>
</evidence>
<dbReference type="Proteomes" id="UP001321445">
    <property type="component" value="Chromosome"/>
</dbReference>
<dbReference type="SMART" id="SM00387">
    <property type="entry name" value="HATPase_c"/>
    <property type="match status" value="1"/>
</dbReference>
<dbReference type="Gene3D" id="1.10.287.130">
    <property type="match status" value="1"/>
</dbReference>
<dbReference type="PANTHER" id="PTHR45453:SF1">
    <property type="entry name" value="PHOSPHATE REGULON SENSOR PROTEIN PHOR"/>
    <property type="match status" value="1"/>
</dbReference>
<keyword evidence="10" id="KW-1185">Reference proteome</keyword>
<dbReference type="SMART" id="SM00388">
    <property type="entry name" value="HisKA"/>
    <property type="match status" value="1"/>
</dbReference>
<evidence type="ECO:0000313" key="9">
    <source>
        <dbReference type="EMBL" id="BDY12621.1"/>
    </source>
</evidence>
<dbReference type="Pfam" id="PF00512">
    <property type="entry name" value="HisKA"/>
    <property type="match status" value="1"/>
</dbReference>
<dbReference type="InterPro" id="IPR036097">
    <property type="entry name" value="HisK_dim/P_sf"/>
</dbReference>
<gene>
    <name evidence="9" type="ORF">HCR_09330</name>
</gene>
<evidence type="ECO:0000256" key="2">
    <source>
        <dbReference type="ARBA" id="ARBA00012438"/>
    </source>
</evidence>
<dbReference type="Pfam" id="PF02518">
    <property type="entry name" value="HATPase_c"/>
    <property type="match status" value="1"/>
</dbReference>
<dbReference type="PROSITE" id="PS50109">
    <property type="entry name" value="HIS_KIN"/>
    <property type="match status" value="1"/>
</dbReference>
<evidence type="ECO:0000256" key="4">
    <source>
        <dbReference type="ARBA" id="ARBA00022679"/>
    </source>
</evidence>
<accession>A0ABM8FLN5</accession>
<dbReference type="InterPro" id="IPR005467">
    <property type="entry name" value="His_kinase_dom"/>
</dbReference>
<sequence>MIFDRKKFALKYALFYASLIAAIMLVPLFVYTQLMLGVNEAKTQNELLREARNIILQMESYNPAGGEAFRFPRYSSYEAGLYDDNMRSIFTLLEYTPPSFTPGYHRYDDYRYYVMQLPGGRYFGANYLIVSKKQNSAEIYMTVLLVIVGIVAMLFLLTWMVFRNFARPFETINAQLDNFIKDSMHEINTPLSIIQLNADLFARKFGTNKYLPRIKAAAKTLATIYNDMDYLIKKETMAYPKECIDFSEFLDDRVDYFKEVASLREIEIETDIEEGITITFNSTKLQRIVDNTLSNAIKYSHERGLVRVTLMKRDEGVIFTVEDEGVGMKQPEKVFERYYREDSFKGGFGIGLNIVKNIVDQEGITIRVDSEFGKGSTFTYIFK</sequence>
<dbReference type="EC" id="2.7.13.3" evidence="2"/>
<dbReference type="CDD" id="cd00082">
    <property type="entry name" value="HisKA"/>
    <property type="match status" value="1"/>
</dbReference>
<dbReference type="PANTHER" id="PTHR45453">
    <property type="entry name" value="PHOSPHATE REGULON SENSOR PROTEIN PHOR"/>
    <property type="match status" value="1"/>
</dbReference>
<keyword evidence="3" id="KW-0597">Phosphoprotein</keyword>
<protein>
    <recommendedName>
        <fullName evidence="2">histidine kinase</fullName>
        <ecNumber evidence="2">2.7.13.3</ecNumber>
    </recommendedName>
</protein>
<evidence type="ECO:0000256" key="3">
    <source>
        <dbReference type="ARBA" id="ARBA00022553"/>
    </source>
</evidence>
<dbReference type="Gene3D" id="3.30.565.10">
    <property type="entry name" value="Histidine kinase-like ATPase, C-terminal domain"/>
    <property type="match status" value="1"/>
</dbReference>
<dbReference type="PRINTS" id="PR00344">
    <property type="entry name" value="BCTRLSENSOR"/>
</dbReference>
<keyword evidence="7" id="KW-0472">Membrane</keyword>
<dbReference type="InterPro" id="IPR036890">
    <property type="entry name" value="HATPase_C_sf"/>
</dbReference>
<dbReference type="EMBL" id="AP027370">
    <property type="protein sequence ID" value="BDY12621.1"/>
    <property type="molecule type" value="Genomic_DNA"/>
</dbReference>